<dbReference type="SUPFAM" id="SSF48726">
    <property type="entry name" value="Immunoglobulin"/>
    <property type="match status" value="1"/>
</dbReference>
<dbReference type="SMART" id="SM00408">
    <property type="entry name" value="IGc2"/>
    <property type="match status" value="1"/>
</dbReference>
<feature type="domain" description="Ig-like" evidence="4">
    <location>
        <begin position="144"/>
        <end position="246"/>
    </location>
</feature>
<dbReference type="InterPro" id="IPR007110">
    <property type="entry name" value="Ig-like_dom"/>
</dbReference>
<keyword evidence="2" id="KW-0812">Transmembrane</keyword>
<dbReference type="Proteomes" id="UP000017246">
    <property type="component" value="Unassembled WGS sequence"/>
</dbReference>
<protein>
    <submittedName>
        <fullName evidence="5">Basigin</fullName>
    </submittedName>
</protein>
<organism evidence="5 6">
    <name type="scientific">Echinococcus multilocularis</name>
    <name type="common">Fox tapeworm</name>
    <dbReference type="NCBI Taxonomy" id="6211"/>
    <lineage>
        <taxon>Eukaryota</taxon>
        <taxon>Metazoa</taxon>
        <taxon>Spiralia</taxon>
        <taxon>Lophotrochozoa</taxon>
        <taxon>Platyhelminthes</taxon>
        <taxon>Cestoda</taxon>
        <taxon>Eucestoda</taxon>
        <taxon>Cyclophyllidea</taxon>
        <taxon>Taeniidae</taxon>
        <taxon>Echinococcus</taxon>
    </lineage>
</organism>
<proteinExistence type="predicted"/>
<dbReference type="InterPro" id="IPR036179">
    <property type="entry name" value="Ig-like_dom_sf"/>
</dbReference>
<dbReference type="STRING" id="6211.A0A068YKN9"/>
<keyword evidence="2" id="KW-1133">Transmembrane helix</keyword>
<keyword evidence="3" id="KW-0732">Signal</keyword>
<dbReference type="InterPro" id="IPR003599">
    <property type="entry name" value="Ig_sub"/>
</dbReference>
<evidence type="ECO:0000259" key="4">
    <source>
        <dbReference type="PROSITE" id="PS50835"/>
    </source>
</evidence>
<evidence type="ECO:0000313" key="6">
    <source>
        <dbReference type="Proteomes" id="UP000017246"/>
    </source>
</evidence>
<sequence length="391" mass="42934">MGLLLQILTLLSISSLFGNAIKVESPKNVTLPTYTSNLQYEGIQFQKRARNVSIRITLNFTIIDLPCKDVKLSFRFNNKTIAVGNAGDRVEVFAEKHFDSAGMLKNLFIHLEGLFLAANSGIYVLTVEACADSGSAEVLVLSAPILPVYSKPKRVLQGDPLRISCRVSSYPIPDSVQWLFASIPIDLSDDKAAISDASANLKPISPSNKAWEDVTFATEDGTLNDTLRFSAITVAQNGLFACNVSNVLGTDSTFLLVGVKDRWAALWPFIGIVVEVTVLVAAILLYERHQIRKKPAAPEATGNPDTASPNSNAVDKNPKPDESALDDRPVRFLPSCHPRSRSLIAFCCIINSLTPSIYYTRSSLKFNFGTSMYFHSPASFSVHFYEYERGN</sequence>
<evidence type="ECO:0000256" key="2">
    <source>
        <dbReference type="SAM" id="Phobius"/>
    </source>
</evidence>
<gene>
    <name evidence="5" type="ORF">EmuJ_001054400</name>
</gene>
<dbReference type="EMBL" id="LN902842">
    <property type="protein sequence ID" value="CDS42824.1"/>
    <property type="molecule type" value="Genomic_DNA"/>
</dbReference>
<feature type="signal peptide" evidence="3">
    <location>
        <begin position="1"/>
        <end position="20"/>
    </location>
</feature>
<reference evidence="5" key="1">
    <citation type="journal article" date="2013" name="Nature">
        <title>The genomes of four tapeworm species reveal adaptations to parasitism.</title>
        <authorList>
            <person name="Tsai I.J."/>
            <person name="Zarowiecki M."/>
            <person name="Holroyd N."/>
            <person name="Garciarrubio A."/>
            <person name="Sanchez-Flores A."/>
            <person name="Brooks K.L."/>
            <person name="Tracey A."/>
            <person name="Bobes R.J."/>
            <person name="Fragoso G."/>
            <person name="Sciutto E."/>
            <person name="Aslett M."/>
            <person name="Beasley H."/>
            <person name="Bennett H.M."/>
            <person name="Cai J."/>
            <person name="Camicia F."/>
            <person name="Clark R."/>
            <person name="Cucher M."/>
            <person name="De Silva N."/>
            <person name="Day T.A."/>
            <person name="Deplazes P."/>
            <person name="Estrada K."/>
            <person name="Fernandez C."/>
            <person name="Holland P.W."/>
            <person name="Hou J."/>
            <person name="Hu S."/>
            <person name="Huckvale T."/>
            <person name="Hung S.S."/>
            <person name="Kamenetzky L."/>
            <person name="Keane J.A."/>
            <person name="Kiss F."/>
            <person name="Koziol U."/>
            <person name="Lambert O."/>
            <person name="Liu K."/>
            <person name="Luo X."/>
            <person name="Luo Y."/>
            <person name="Macchiaroli N."/>
            <person name="Nichol S."/>
            <person name="Paps J."/>
            <person name="Parkinson J."/>
            <person name="Pouchkina-Stantcheva N."/>
            <person name="Riddiford N."/>
            <person name="Rosenzvit M."/>
            <person name="Salinas G."/>
            <person name="Wasmuth J.D."/>
            <person name="Zamanian M."/>
            <person name="Zheng Y."/>
            <person name="Cai X."/>
            <person name="Soberon X."/>
            <person name="Olson P.D."/>
            <person name="Laclette J.P."/>
            <person name="Brehm K."/>
            <person name="Berriman M."/>
            <person name="Garciarrubio A."/>
            <person name="Bobes R.J."/>
            <person name="Fragoso G."/>
            <person name="Sanchez-Flores A."/>
            <person name="Estrada K."/>
            <person name="Cevallos M.A."/>
            <person name="Morett E."/>
            <person name="Gonzalez V."/>
            <person name="Portillo T."/>
            <person name="Ochoa-Leyva A."/>
            <person name="Jose M.V."/>
            <person name="Sciutto E."/>
            <person name="Landa A."/>
            <person name="Jimenez L."/>
            <person name="Valdes V."/>
            <person name="Carrero J.C."/>
            <person name="Larralde C."/>
            <person name="Morales-Montor J."/>
            <person name="Limon-Lason J."/>
            <person name="Soberon X."/>
            <person name="Laclette J.P."/>
        </authorList>
    </citation>
    <scope>NUCLEOTIDE SEQUENCE [LARGE SCALE GENOMIC DNA]</scope>
</reference>
<dbReference type="Gene3D" id="2.60.40.10">
    <property type="entry name" value="Immunoglobulins"/>
    <property type="match status" value="1"/>
</dbReference>
<feature type="compositionally biased region" description="Polar residues" evidence="1">
    <location>
        <begin position="303"/>
        <end position="314"/>
    </location>
</feature>
<dbReference type="InterPro" id="IPR003598">
    <property type="entry name" value="Ig_sub2"/>
</dbReference>
<keyword evidence="2" id="KW-0472">Membrane</keyword>
<feature type="transmembrane region" description="Helical" evidence="2">
    <location>
        <begin position="265"/>
        <end position="286"/>
    </location>
</feature>
<evidence type="ECO:0000256" key="1">
    <source>
        <dbReference type="SAM" id="MobiDB-lite"/>
    </source>
</evidence>
<keyword evidence="6" id="KW-1185">Reference proteome</keyword>
<feature type="compositionally biased region" description="Basic and acidic residues" evidence="1">
    <location>
        <begin position="316"/>
        <end position="326"/>
    </location>
</feature>
<evidence type="ECO:0000256" key="3">
    <source>
        <dbReference type="SAM" id="SignalP"/>
    </source>
</evidence>
<evidence type="ECO:0000313" key="5">
    <source>
        <dbReference type="EMBL" id="CDS42824.1"/>
    </source>
</evidence>
<reference evidence="5" key="2">
    <citation type="submission" date="2015-11" db="EMBL/GenBank/DDBJ databases">
        <authorList>
            <person name="Zhang Y."/>
            <person name="Guo Z."/>
        </authorList>
    </citation>
    <scope>NUCLEOTIDE SEQUENCE</scope>
</reference>
<dbReference type="OrthoDB" id="5970915at2759"/>
<dbReference type="InterPro" id="IPR013783">
    <property type="entry name" value="Ig-like_fold"/>
</dbReference>
<dbReference type="AlphaFoldDB" id="A0A068YKN9"/>
<feature type="chain" id="PRO_5009741820" evidence="3">
    <location>
        <begin position="21"/>
        <end position="391"/>
    </location>
</feature>
<dbReference type="eggNOG" id="ENOG502RT52">
    <property type="taxonomic scope" value="Eukaryota"/>
</dbReference>
<accession>A0A068YKN9</accession>
<dbReference type="SMART" id="SM00409">
    <property type="entry name" value="IG"/>
    <property type="match status" value="1"/>
</dbReference>
<dbReference type="OMA" id="VYSKPKR"/>
<feature type="region of interest" description="Disordered" evidence="1">
    <location>
        <begin position="295"/>
        <end position="326"/>
    </location>
</feature>
<dbReference type="PROSITE" id="PS50835">
    <property type="entry name" value="IG_LIKE"/>
    <property type="match status" value="1"/>
</dbReference>
<name>A0A068YKN9_ECHMU</name>